<dbReference type="GO" id="GO:0009279">
    <property type="term" value="C:cell outer membrane"/>
    <property type="evidence" value="ECO:0007669"/>
    <property type="project" value="UniProtKB-SubCell"/>
</dbReference>
<name>A0A425XZ96_9BACT</name>
<keyword evidence="3" id="KW-1185">Reference proteome</keyword>
<dbReference type="Proteomes" id="UP000285794">
    <property type="component" value="Unassembled WGS sequence"/>
</dbReference>
<accession>A0A425XZ96</accession>
<protein>
    <submittedName>
        <fullName evidence="2">RagB/SusD family nutrient uptake outer membrane protein</fullName>
    </submittedName>
</protein>
<reference evidence="2 3" key="1">
    <citation type="submission" date="2018-07" db="EMBL/GenBank/DDBJ databases">
        <title>Draft genome sequence of Ancylomarina sp. M1P.</title>
        <authorList>
            <person name="Yadav S."/>
            <person name="Villanueva L."/>
            <person name="Damste J.S.S."/>
        </authorList>
    </citation>
    <scope>NUCLEOTIDE SEQUENCE [LARGE SCALE GENOMIC DNA]</scope>
    <source>
        <strain evidence="2 3">M1P</strain>
    </source>
</reference>
<evidence type="ECO:0000313" key="2">
    <source>
        <dbReference type="EMBL" id="RRG20426.1"/>
    </source>
</evidence>
<dbReference type="RefSeq" id="WP_125031287.1">
    <property type="nucleotide sequence ID" value="NZ_JAPXVP010000011.1"/>
</dbReference>
<feature type="domain" description="SusD-like N-terminal" evidence="1">
    <location>
        <begin position="21"/>
        <end position="227"/>
    </location>
</feature>
<dbReference type="OrthoDB" id="729505at2"/>
<dbReference type="AlphaFoldDB" id="A0A425XZ96"/>
<dbReference type="PROSITE" id="PS51257">
    <property type="entry name" value="PROKAR_LIPOPROTEIN"/>
    <property type="match status" value="1"/>
</dbReference>
<dbReference type="SUPFAM" id="SSF48452">
    <property type="entry name" value="TPR-like"/>
    <property type="match status" value="1"/>
</dbReference>
<gene>
    <name evidence="2" type="ORF">DWB61_12835</name>
</gene>
<dbReference type="EMBL" id="QQWG01000013">
    <property type="protein sequence ID" value="RRG20426.1"/>
    <property type="molecule type" value="Genomic_DNA"/>
</dbReference>
<dbReference type="InterPro" id="IPR011990">
    <property type="entry name" value="TPR-like_helical_dom_sf"/>
</dbReference>
<organism evidence="2 3">
    <name type="scientific">Ancylomarina euxinus</name>
    <dbReference type="NCBI Taxonomy" id="2283627"/>
    <lineage>
        <taxon>Bacteria</taxon>
        <taxon>Pseudomonadati</taxon>
        <taxon>Bacteroidota</taxon>
        <taxon>Bacteroidia</taxon>
        <taxon>Marinilabiliales</taxon>
        <taxon>Marinifilaceae</taxon>
        <taxon>Ancylomarina</taxon>
    </lineage>
</organism>
<dbReference type="Pfam" id="PF14322">
    <property type="entry name" value="SusD-like_3"/>
    <property type="match status" value="1"/>
</dbReference>
<evidence type="ECO:0000259" key="1">
    <source>
        <dbReference type="Pfam" id="PF14322"/>
    </source>
</evidence>
<proteinExistence type="predicted"/>
<dbReference type="InterPro" id="IPR033985">
    <property type="entry name" value="SusD-like_N"/>
</dbReference>
<sequence length="459" mass="52692">MKNLIYLFILALLITSCNGDEWLDIKPKGKVIPNKVDDYRLLLDQTQNLGKSEAIFSTTGGDLFLTDDVVIGEYIFDNSYGENSRNAYTFEAHTYLEIEEDDDWQVSYNQIYVSNVVIEEVLETSGKQSEKEALYAEAKVHRAYAYLNLVNLYSKHYNDATAGADLGVPMRLDGAIEGNLKRGTVQEVYDLILSDLKEVYDYLPDVPEFSFRPSKAAVNALLARTYLLMGDFDKALVNANKSLDIYSFMYNYNDFGKNAWYSTALDMPDFYENKEQILLKQPQNKYQLIYPSEALSNLYDKTNDWRYDGMMYAEWFPPYTNMMFLQEYMVGRSSGLSVPEMLLIRAECHARAGAADLAMDDINTIRQNRIKTAAYLPLTAAGVTEALQLVKEERRRELAFLGARWFDIKRYNTYDNANISIDHSINDESHVLAPGDNKWVLPIARKYILKNSEIEQNPR</sequence>
<comment type="caution">
    <text evidence="2">The sequence shown here is derived from an EMBL/GenBank/DDBJ whole genome shotgun (WGS) entry which is preliminary data.</text>
</comment>
<dbReference type="Gene3D" id="1.25.40.390">
    <property type="match status" value="2"/>
</dbReference>
<evidence type="ECO:0000313" key="3">
    <source>
        <dbReference type="Proteomes" id="UP000285794"/>
    </source>
</evidence>